<feature type="transmembrane region" description="Helical" evidence="8">
    <location>
        <begin position="340"/>
        <end position="359"/>
    </location>
</feature>
<feature type="transmembrane region" description="Helical" evidence="8">
    <location>
        <begin position="371"/>
        <end position="399"/>
    </location>
</feature>
<evidence type="ECO:0008006" key="12">
    <source>
        <dbReference type="Google" id="ProtNLM"/>
    </source>
</evidence>
<comment type="subcellular location">
    <subcellularLocation>
        <location evidence="1">Membrane</location>
        <topology evidence="1">Multi-pass membrane protein</topology>
    </subcellularLocation>
</comment>
<proteinExistence type="inferred from homology"/>
<evidence type="ECO:0000256" key="5">
    <source>
        <dbReference type="ARBA" id="ARBA00022989"/>
    </source>
</evidence>
<dbReference type="EMBL" id="BMPI01000075">
    <property type="protein sequence ID" value="GGM77366.1"/>
    <property type="molecule type" value="Genomic_DNA"/>
</dbReference>
<evidence type="ECO:0000256" key="2">
    <source>
        <dbReference type="ARBA" id="ARBA00009904"/>
    </source>
</evidence>
<keyword evidence="6" id="KW-0406">Ion transport</keyword>
<dbReference type="Proteomes" id="UP000642070">
    <property type="component" value="Unassembled WGS sequence"/>
</dbReference>
<protein>
    <recommendedName>
        <fullName evidence="12">V-type ATP synthase subunit I</fullName>
    </recommendedName>
</protein>
<dbReference type="RefSeq" id="WP_190256575.1">
    <property type="nucleotide sequence ID" value="NZ_BMPI01000075.1"/>
</dbReference>
<dbReference type="Pfam" id="PF01496">
    <property type="entry name" value="V_ATPase_I"/>
    <property type="match status" value="1"/>
</dbReference>
<reference evidence="10" key="2">
    <citation type="submission" date="2020-09" db="EMBL/GenBank/DDBJ databases">
        <authorList>
            <person name="Sun Q."/>
            <person name="Ohkuma M."/>
        </authorList>
    </citation>
    <scope>NUCLEOTIDE SEQUENCE</scope>
    <source>
        <strain evidence="10">JCM 19831</strain>
    </source>
</reference>
<dbReference type="GO" id="GO:0007035">
    <property type="term" value="P:vacuolar acidification"/>
    <property type="evidence" value="ECO:0007669"/>
    <property type="project" value="TreeGrafter"/>
</dbReference>
<evidence type="ECO:0000313" key="11">
    <source>
        <dbReference type="Proteomes" id="UP000642070"/>
    </source>
</evidence>
<evidence type="ECO:0000256" key="4">
    <source>
        <dbReference type="ARBA" id="ARBA00022692"/>
    </source>
</evidence>
<keyword evidence="5 8" id="KW-1133">Transmembrane helix</keyword>
<dbReference type="GO" id="GO:0033179">
    <property type="term" value="C:proton-transporting V-type ATPase, V0 domain"/>
    <property type="evidence" value="ECO:0007669"/>
    <property type="project" value="InterPro"/>
</dbReference>
<evidence type="ECO:0000256" key="1">
    <source>
        <dbReference type="ARBA" id="ARBA00004141"/>
    </source>
</evidence>
<keyword evidence="4 8" id="KW-0812">Transmembrane</keyword>
<evidence type="ECO:0000256" key="8">
    <source>
        <dbReference type="SAM" id="Phobius"/>
    </source>
</evidence>
<keyword evidence="3" id="KW-0813">Transport</keyword>
<evidence type="ECO:0000256" key="7">
    <source>
        <dbReference type="ARBA" id="ARBA00023136"/>
    </source>
</evidence>
<dbReference type="PANTHER" id="PTHR11629:SF63">
    <property type="entry name" value="V-TYPE PROTON ATPASE SUBUNIT A"/>
    <property type="match status" value="1"/>
</dbReference>
<comment type="caution">
    <text evidence="10">The sequence shown here is derived from an EMBL/GenBank/DDBJ whole genome shotgun (WGS) entry which is preliminary data.</text>
</comment>
<gene>
    <name evidence="9" type="ORF">GCM10007977_093600</name>
    <name evidence="10" type="ORF">GCM10007977_094090</name>
</gene>
<dbReference type="GO" id="GO:0016471">
    <property type="term" value="C:vacuolar proton-transporting V-type ATPase complex"/>
    <property type="evidence" value="ECO:0007669"/>
    <property type="project" value="TreeGrafter"/>
</dbReference>
<organism evidence="10 11">
    <name type="scientific">Dactylosporangium sucinum</name>
    <dbReference type="NCBI Taxonomy" id="1424081"/>
    <lineage>
        <taxon>Bacteria</taxon>
        <taxon>Bacillati</taxon>
        <taxon>Actinomycetota</taxon>
        <taxon>Actinomycetes</taxon>
        <taxon>Micromonosporales</taxon>
        <taxon>Micromonosporaceae</taxon>
        <taxon>Dactylosporangium</taxon>
    </lineage>
</organism>
<accession>A0A917X6D6</accession>
<evidence type="ECO:0000313" key="10">
    <source>
        <dbReference type="EMBL" id="GGM77806.1"/>
    </source>
</evidence>
<dbReference type="GO" id="GO:0051117">
    <property type="term" value="F:ATPase binding"/>
    <property type="evidence" value="ECO:0007669"/>
    <property type="project" value="TreeGrafter"/>
</dbReference>
<keyword evidence="11" id="KW-1185">Reference proteome</keyword>
<feature type="transmembrane region" description="Helical" evidence="8">
    <location>
        <begin position="295"/>
        <end position="319"/>
    </location>
</feature>
<keyword evidence="7 8" id="KW-0472">Membrane</keyword>
<feature type="transmembrane region" description="Helical" evidence="8">
    <location>
        <begin position="186"/>
        <end position="205"/>
    </location>
</feature>
<feature type="transmembrane region" description="Helical" evidence="8">
    <location>
        <begin position="146"/>
        <end position="174"/>
    </location>
</feature>
<evidence type="ECO:0000256" key="3">
    <source>
        <dbReference type="ARBA" id="ARBA00022448"/>
    </source>
</evidence>
<dbReference type="GO" id="GO:0046961">
    <property type="term" value="F:proton-transporting ATPase activity, rotational mechanism"/>
    <property type="evidence" value="ECO:0007669"/>
    <property type="project" value="InterPro"/>
</dbReference>
<reference evidence="10" key="1">
    <citation type="journal article" date="2014" name="Int. J. Syst. Evol. Microbiol.">
        <title>Complete genome sequence of Corynebacterium casei LMG S-19264T (=DSM 44701T), isolated from a smear-ripened cheese.</title>
        <authorList>
            <consortium name="US DOE Joint Genome Institute (JGI-PGF)"/>
            <person name="Walter F."/>
            <person name="Albersmeier A."/>
            <person name="Kalinowski J."/>
            <person name="Ruckert C."/>
        </authorList>
    </citation>
    <scope>NUCLEOTIDE SEQUENCE</scope>
    <source>
        <strain evidence="10">JCM 19831</strain>
    </source>
</reference>
<comment type="similarity">
    <text evidence="2">Belongs to the V-ATPase 116 kDa subunit family.</text>
</comment>
<evidence type="ECO:0000256" key="6">
    <source>
        <dbReference type="ARBA" id="ARBA00023065"/>
    </source>
</evidence>
<dbReference type="InterPro" id="IPR002490">
    <property type="entry name" value="V-ATPase_116kDa_su"/>
</dbReference>
<feature type="transmembrane region" description="Helical" evidence="8">
    <location>
        <begin position="225"/>
        <end position="248"/>
    </location>
</feature>
<name>A0A917X6D6_9ACTN</name>
<sequence length="436" mass="44326">MSAVRLRERMLPTRMSRIALVTPEAALDAVLAEVAAAGVVELEPVDAGGRPAGERGSGTARMRSGAVREQGVAAYRGWCPERERAPLAARIAPLGGALVPLPRPAGVDPPTLLVPAGPVGRSVAPLVGTYGTVPYADVDPSVLAGVAYVVMFGMMFADAGHGLVLVAIAVALRLHPPRRWPALRDAWLFIAGAGLAGTLFGVLFGECFGPTGLPALWLEPLAEPVRLLTAGVAVGAVLLAAAFAVGVVNRWREGSVRLALYAPSGVAGAAVFLGLGCVAAGFYAGAVPVTVTGAAVAGCGLLLAAVGLHAAAGGGGAAVAQTAVQLFDLVVRIGANVVSFARLAAFGLTHAALGGLVWVATADLWHRGGGWVAAAAVVFLAGNTVTFGLEALVAGVQALRLEYYELFSRVFETTGRPFRPWRGDPGPGPGSEEVLP</sequence>
<feature type="transmembrane region" description="Helical" evidence="8">
    <location>
        <begin position="260"/>
        <end position="283"/>
    </location>
</feature>
<dbReference type="AlphaFoldDB" id="A0A917X6D6"/>
<evidence type="ECO:0000313" key="9">
    <source>
        <dbReference type="EMBL" id="GGM77366.1"/>
    </source>
</evidence>
<dbReference type="PANTHER" id="PTHR11629">
    <property type="entry name" value="VACUOLAR PROTON ATPASES"/>
    <property type="match status" value="1"/>
</dbReference>
<dbReference type="EMBL" id="BMPI01000076">
    <property type="protein sequence ID" value="GGM77806.1"/>
    <property type="molecule type" value="Genomic_DNA"/>
</dbReference>